<dbReference type="SUPFAM" id="SSF49464">
    <property type="entry name" value="Carboxypeptidase regulatory domain-like"/>
    <property type="match status" value="1"/>
</dbReference>
<dbReference type="InterPro" id="IPR000531">
    <property type="entry name" value="Beta-barrel_TonB"/>
</dbReference>
<evidence type="ECO:0000313" key="12">
    <source>
        <dbReference type="EMBL" id="AMP97522.1"/>
    </source>
</evidence>
<evidence type="ECO:0000256" key="6">
    <source>
        <dbReference type="ARBA" id="ARBA00023136"/>
    </source>
</evidence>
<dbReference type="Gene3D" id="2.60.40.1120">
    <property type="entry name" value="Carboxypeptidase-like, regulatory domain"/>
    <property type="match status" value="1"/>
</dbReference>
<keyword evidence="4 8" id="KW-0812">Transmembrane</keyword>
<keyword evidence="5 9" id="KW-0798">TonB box</keyword>
<keyword evidence="3 8" id="KW-1134">Transmembrane beta strand</keyword>
<dbReference type="InterPro" id="IPR012910">
    <property type="entry name" value="Plug_dom"/>
</dbReference>
<comment type="subcellular location">
    <subcellularLocation>
        <location evidence="1 8">Cell outer membrane</location>
        <topology evidence="1 8">Multi-pass membrane protein</topology>
    </subcellularLocation>
</comment>
<dbReference type="Gene3D" id="2.170.130.10">
    <property type="entry name" value="TonB-dependent receptor, plug domain"/>
    <property type="match status" value="1"/>
</dbReference>
<keyword evidence="7 8" id="KW-0998">Cell outer membrane</keyword>
<evidence type="ECO:0000256" key="8">
    <source>
        <dbReference type="PROSITE-ProRule" id="PRU01360"/>
    </source>
</evidence>
<evidence type="ECO:0000259" key="11">
    <source>
        <dbReference type="Pfam" id="PF07715"/>
    </source>
</evidence>
<dbReference type="InterPro" id="IPR023996">
    <property type="entry name" value="TonB-dep_OMP_SusC/RagA"/>
</dbReference>
<evidence type="ECO:0000256" key="7">
    <source>
        <dbReference type="ARBA" id="ARBA00023237"/>
    </source>
</evidence>
<evidence type="ECO:0000313" key="13">
    <source>
        <dbReference type="Proteomes" id="UP000071561"/>
    </source>
</evidence>
<evidence type="ECO:0000256" key="4">
    <source>
        <dbReference type="ARBA" id="ARBA00022692"/>
    </source>
</evidence>
<dbReference type="Proteomes" id="UP000071561">
    <property type="component" value="Chromosome"/>
</dbReference>
<evidence type="ECO:0000259" key="10">
    <source>
        <dbReference type="Pfam" id="PF00593"/>
    </source>
</evidence>
<keyword evidence="13" id="KW-1185">Reference proteome</keyword>
<proteinExistence type="inferred from homology"/>
<name>A0A127V810_9SPHI</name>
<dbReference type="InterPro" id="IPR008969">
    <property type="entry name" value="CarboxyPept-like_regulatory"/>
</dbReference>
<dbReference type="InterPro" id="IPR036942">
    <property type="entry name" value="Beta-barrel_TonB_sf"/>
</dbReference>
<dbReference type="PATRIC" id="fig|188932.3.peg.584"/>
<dbReference type="Gene3D" id="2.40.170.20">
    <property type="entry name" value="TonB-dependent receptor, beta-barrel domain"/>
    <property type="match status" value="1"/>
</dbReference>
<evidence type="ECO:0000256" key="1">
    <source>
        <dbReference type="ARBA" id="ARBA00004571"/>
    </source>
</evidence>
<sequence>MLTHAPANDFNFILTHSMIKTYKVMKKSAVTNQLIFKVMRFLTLLYFMLTVLFFAAQASPLKAQELNNRISFNFKNGTLTELLKSIEKKTKLSFVYTNKDAVLNQQIDPVKAENEMVSSLLNRVLIPRQLTYIIQNNQIIIKKAVRVKGKVTDEKGLPVPGVSVLEKGSNNVSTTNLNGDYSLNVREPSATLLFRMMGYQPKEFVLKGETAVNISLIPDETGLSEVVITALGIKRNEKALGYSIATLKGSDVNTVKEVNVVNSIAGKVAGVNVVSTGSDPGSTAMITIRGQSSIASDNQPLFVVDGVPVAHSLRATSEVGRSSVDYGSPVADISPDDIESITILKGASAAALYGSRAGSGVVLITTKSGSSAKKGLGVSFNSNAMFDQVWMFPHFQNQFGAGEYTDDQAVSTTSAWGPRLDIGTKHLQWNSPLDAQSGKAIPTDWVSHPNNAKDFYNTGSTYTNNIAITGKNADGNYRLSYTNMVNKGIVPHTDLSRNTLNLAATYVLHPKVKISTNIGYVNNKSDNRPSAYRESVTQMVYSMPSNMNINDLKNYWKPGRENLEQFSPDDSDNSYFVAYEHTNGYDRNRITGNVQAVFDITNDLSLMVRTGLDLYNEAHETKRPFSAKRFKFGGYGVDNSFFKEQNTDFLLNYKKTLNQDWSFGLSVGGNQMDQTNRSTAMRTESLSIPGIYNINNARAGTITNAQYNSRKRINSLYGMGQAAFKNMVFLDVTGRNDWSSTLPAQNNSYFYPSVSLSTVLTDVFKLKSELLSFAKIRANWAQVGSDTDPYQLYNTIPFNQDWGDVKRATIEFNLKNNFLKPEIATSYEFGGDLRFLNNRLGLDVTWYKTNKRNQIINIPTTITSGASNRLINAGNIQNSGWEIGLNAVPVQGAFKWEINANFTKNENKVISLMEGLPEYSMGSADGDNIRYLIKEGTKIGDFYTPSYTKVPGGQYAGAALLDKTGHYIRNNAEYIKVGNYNPDFTIGFNNTFTYKNLTLNFLLDWRKGGNFYSYVVKSLINAGLTDNTIAGRDADTGGLPWVDSQGNKRNDGMIIPGYIASSDGTYNENKVIIAASDFYNNTYNKYYERLTYSASFLKLREASITYVFSKNVLRKLPISNLSISLIGRNLYTWTANGLGYDPETTMSVTEGFKLGVGHWTLPGTRSFGCKLSCNF</sequence>
<dbReference type="InterPro" id="IPR037066">
    <property type="entry name" value="Plug_dom_sf"/>
</dbReference>
<gene>
    <name evidence="12" type="ORF">AY601_0569</name>
</gene>
<keyword evidence="2 8" id="KW-0813">Transport</keyword>
<dbReference type="Pfam" id="PF13715">
    <property type="entry name" value="CarbopepD_reg_2"/>
    <property type="match status" value="1"/>
</dbReference>
<comment type="similarity">
    <text evidence="8 9">Belongs to the TonB-dependent receptor family.</text>
</comment>
<dbReference type="GO" id="GO:0009279">
    <property type="term" value="C:cell outer membrane"/>
    <property type="evidence" value="ECO:0007669"/>
    <property type="project" value="UniProtKB-SubCell"/>
</dbReference>
<accession>A0A127V810</accession>
<dbReference type="SUPFAM" id="SSF56935">
    <property type="entry name" value="Porins"/>
    <property type="match status" value="1"/>
</dbReference>
<evidence type="ECO:0000256" key="5">
    <source>
        <dbReference type="ARBA" id="ARBA00023077"/>
    </source>
</evidence>
<dbReference type="EMBL" id="CP014504">
    <property type="protein sequence ID" value="AMP97522.1"/>
    <property type="molecule type" value="Genomic_DNA"/>
</dbReference>
<keyword evidence="12" id="KW-0675">Receptor</keyword>
<dbReference type="AlphaFoldDB" id="A0A127V810"/>
<dbReference type="InterPro" id="IPR039426">
    <property type="entry name" value="TonB-dep_rcpt-like"/>
</dbReference>
<feature type="domain" description="TonB-dependent receptor-like beta-barrel" evidence="10">
    <location>
        <begin position="561"/>
        <end position="1000"/>
    </location>
</feature>
<dbReference type="KEGG" id="pcm:AY601_0569"/>
<dbReference type="PROSITE" id="PS52016">
    <property type="entry name" value="TONB_DEPENDENT_REC_3"/>
    <property type="match status" value="1"/>
</dbReference>
<evidence type="ECO:0000256" key="2">
    <source>
        <dbReference type="ARBA" id="ARBA00022448"/>
    </source>
</evidence>
<reference evidence="12 13" key="1">
    <citation type="submission" date="2016-03" db="EMBL/GenBank/DDBJ databases">
        <title>Complete genome sequence of Pedobacter cryoconitis PAMC 27485.</title>
        <authorList>
            <person name="Lee J."/>
            <person name="Kim O.-S."/>
        </authorList>
    </citation>
    <scope>NUCLEOTIDE SEQUENCE [LARGE SCALE GENOMIC DNA]</scope>
    <source>
        <strain evidence="12 13">PAMC 27485</strain>
    </source>
</reference>
<dbReference type="Pfam" id="PF07715">
    <property type="entry name" value="Plug"/>
    <property type="match status" value="1"/>
</dbReference>
<evidence type="ECO:0000256" key="3">
    <source>
        <dbReference type="ARBA" id="ARBA00022452"/>
    </source>
</evidence>
<protein>
    <submittedName>
        <fullName evidence="12">TonB-dependent receptor</fullName>
    </submittedName>
</protein>
<evidence type="ECO:0000256" key="9">
    <source>
        <dbReference type="RuleBase" id="RU003357"/>
    </source>
</evidence>
<keyword evidence="6 8" id="KW-0472">Membrane</keyword>
<feature type="domain" description="TonB-dependent receptor plug" evidence="11">
    <location>
        <begin position="241"/>
        <end position="361"/>
    </location>
</feature>
<dbReference type="Pfam" id="PF00593">
    <property type="entry name" value="TonB_dep_Rec_b-barrel"/>
    <property type="match status" value="1"/>
</dbReference>
<dbReference type="NCBIfam" id="TIGR04057">
    <property type="entry name" value="SusC_RagA_signa"/>
    <property type="match status" value="1"/>
</dbReference>
<dbReference type="NCBIfam" id="TIGR04056">
    <property type="entry name" value="OMP_RagA_SusC"/>
    <property type="match status" value="1"/>
</dbReference>
<dbReference type="InterPro" id="IPR023997">
    <property type="entry name" value="TonB-dep_OMP_SusC/RagA_CS"/>
</dbReference>
<organism evidence="12 13">
    <name type="scientific">Pedobacter cryoconitis</name>
    <dbReference type="NCBI Taxonomy" id="188932"/>
    <lineage>
        <taxon>Bacteria</taxon>
        <taxon>Pseudomonadati</taxon>
        <taxon>Bacteroidota</taxon>
        <taxon>Sphingobacteriia</taxon>
        <taxon>Sphingobacteriales</taxon>
        <taxon>Sphingobacteriaceae</taxon>
        <taxon>Pedobacter</taxon>
    </lineage>
</organism>